<dbReference type="HOGENOM" id="CLU_493503_0_0_1"/>
<evidence type="ECO:0000313" key="4">
    <source>
        <dbReference type="Proteomes" id="UP000016922"/>
    </source>
</evidence>
<proteinExistence type="predicted"/>
<dbReference type="KEGG" id="glz:GLAREA_02846"/>
<dbReference type="RefSeq" id="XP_008086122.1">
    <property type="nucleotide sequence ID" value="XM_008087931.1"/>
</dbReference>
<feature type="region of interest" description="Disordered" evidence="1">
    <location>
        <begin position="1"/>
        <end position="67"/>
    </location>
</feature>
<dbReference type="Proteomes" id="UP000016922">
    <property type="component" value="Unassembled WGS sequence"/>
</dbReference>
<organism evidence="3 4">
    <name type="scientific">Glarea lozoyensis (strain ATCC 20868 / MF5171)</name>
    <dbReference type="NCBI Taxonomy" id="1116229"/>
    <lineage>
        <taxon>Eukaryota</taxon>
        <taxon>Fungi</taxon>
        <taxon>Dikarya</taxon>
        <taxon>Ascomycota</taxon>
        <taxon>Pezizomycotina</taxon>
        <taxon>Leotiomycetes</taxon>
        <taxon>Helotiales</taxon>
        <taxon>Helotiaceae</taxon>
        <taxon>Glarea</taxon>
    </lineage>
</organism>
<dbReference type="InterPro" id="IPR013087">
    <property type="entry name" value="Znf_C2H2_type"/>
</dbReference>
<sequence length="552" mass="61698">MSNHRLGQGPYNSGRPRQSHPSLSVNTSTPHHGRSPPHHHHQTPLSASSDVPTPHYPLPIPPEKQERALKLYTDYQSAELEEGLVQRGNDPVSAIDGYLSVPGHSVTMSTSSVGSPRHRNTPSVSTYDPTEMSSVMSFEPDESPSSATLEQKELKTYHGQTVKQRSRKRLAPKAKAKAALIRYLGSCPACRKRAVSCPLEHYDMKILDRLHQHKLSNTKNEVRPQPDKFPSSSSTTSRKHQRPLPDAQKLNRKHRRSVSREQVAPPPSQSDALFLGLGQGQSEGYDQRLRPNPQAYISELNMDLGEGVDENLLSPAPLYQAAQTLPTITQDAYSQQDNATMVLIGDIRSRSYHCRHDGCDLLFQKIEELQLHFEGNHLPVSRLEQPLRVRCTSCEYVGNHMADSQCRQCGDSSQFELCVYGQLIYSASHGRYSSDEQDFFQYTPTTTSQYAPSYESPSINLYNGPSMTTDSFQQDQYDGSFDYEFNQQFIGSEHQTLHTPALSYVDDRDGSFREETFSQERDPSAIPSAGWPSVHNANGYGASGGVYDNLNS</sequence>
<dbReference type="OrthoDB" id="3921198at2759"/>
<keyword evidence="4" id="KW-1185">Reference proteome</keyword>
<gene>
    <name evidence="3" type="ORF">GLAREA_02846</name>
</gene>
<evidence type="ECO:0000256" key="1">
    <source>
        <dbReference type="SAM" id="MobiDB-lite"/>
    </source>
</evidence>
<dbReference type="AlphaFoldDB" id="S3CK92"/>
<dbReference type="EMBL" id="KE145370">
    <property type="protein sequence ID" value="EPE26932.1"/>
    <property type="molecule type" value="Genomic_DNA"/>
</dbReference>
<feature type="region of interest" description="Disordered" evidence="1">
    <location>
        <begin position="216"/>
        <end position="275"/>
    </location>
</feature>
<feature type="compositionally biased region" description="Basic residues" evidence="1">
    <location>
        <begin position="31"/>
        <end position="42"/>
    </location>
</feature>
<feature type="domain" description="C2H2-type" evidence="2">
    <location>
        <begin position="354"/>
        <end position="377"/>
    </location>
</feature>
<accession>S3CK92</accession>
<feature type="compositionally biased region" description="Polar residues" evidence="1">
    <location>
        <begin position="15"/>
        <end position="29"/>
    </location>
</feature>
<dbReference type="PROSITE" id="PS00028">
    <property type="entry name" value="ZINC_FINGER_C2H2_1"/>
    <property type="match status" value="1"/>
</dbReference>
<evidence type="ECO:0000259" key="2">
    <source>
        <dbReference type="PROSITE" id="PS00028"/>
    </source>
</evidence>
<reference evidence="3 4" key="1">
    <citation type="journal article" date="2013" name="BMC Genomics">
        <title>Genomics-driven discovery of the pneumocandin biosynthetic gene cluster in the fungus Glarea lozoyensis.</title>
        <authorList>
            <person name="Chen L."/>
            <person name="Yue Q."/>
            <person name="Zhang X."/>
            <person name="Xiang M."/>
            <person name="Wang C."/>
            <person name="Li S."/>
            <person name="Che Y."/>
            <person name="Ortiz-Lopez F.J."/>
            <person name="Bills G.F."/>
            <person name="Liu X."/>
            <person name="An Z."/>
        </authorList>
    </citation>
    <scope>NUCLEOTIDE SEQUENCE [LARGE SCALE GENOMIC DNA]</scope>
    <source>
        <strain evidence="4">ATCC 20868 / MF5171</strain>
    </source>
</reference>
<dbReference type="GeneID" id="19461902"/>
<feature type="region of interest" description="Disordered" evidence="1">
    <location>
        <begin position="107"/>
        <end position="128"/>
    </location>
</feature>
<name>S3CK92_GLAL2</name>
<protein>
    <recommendedName>
        <fullName evidence="2">C2H2-type domain-containing protein</fullName>
    </recommendedName>
</protein>
<evidence type="ECO:0000313" key="3">
    <source>
        <dbReference type="EMBL" id="EPE26932.1"/>
    </source>
</evidence>